<dbReference type="Gene3D" id="3.40.50.720">
    <property type="entry name" value="NAD(P)-binding Rossmann-like Domain"/>
    <property type="match status" value="1"/>
</dbReference>
<dbReference type="AlphaFoldDB" id="A0A8J3CYP4"/>
<dbReference type="GO" id="GO:0016491">
    <property type="term" value="F:oxidoreductase activity"/>
    <property type="evidence" value="ECO:0007669"/>
    <property type="project" value="UniProtKB-KW"/>
</dbReference>
<accession>A0A8J3CYP4</accession>
<keyword evidence="5" id="KW-1185">Reference proteome</keyword>
<evidence type="ECO:0000256" key="1">
    <source>
        <dbReference type="ARBA" id="ARBA00023002"/>
    </source>
</evidence>
<reference evidence="4" key="1">
    <citation type="journal article" date="2014" name="Int. J. Syst. Evol. Microbiol.">
        <title>Complete genome sequence of Corynebacterium casei LMG S-19264T (=DSM 44701T), isolated from a smear-ripened cheese.</title>
        <authorList>
            <consortium name="US DOE Joint Genome Institute (JGI-PGF)"/>
            <person name="Walter F."/>
            <person name="Albersmeier A."/>
            <person name="Kalinowski J."/>
            <person name="Ruckert C."/>
        </authorList>
    </citation>
    <scope>NUCLEOTIDE SEQUENCE</scope>
    <source>
        <strain evidence="4">KCTC 23224</strain>
    </source>
</reference>
<dbReference type="Pfam" id="PF01408">
    <property type="entry name" value="GFO_IDH_MocA"/>
    <property type="match status" value="1"/>
</dbReference>
<keyword evidence="1" id="KW-0560">Oxidoreductase</keyword>
<dbReference type="GO" id="GO:0000166">
    <property type="term" value="F:nucleotide binding"/>
    <property type="evidence" value="ECO:0007669"/>
    <property type="project" value="InterPro"/>
</dbReference>
<comment type="caution">
    <text evidence="4">The sequence shown here is derived from an EMBL/GenBank/DDBJ whole genome shotgun (WGS) entry which is preliminary data.</text>
</comment>
<evidence type="ECO:0000259" key="2">
    <source>
        <dbReference type="Pfam" id="PF01408"/>
    </source>
</evidence>
<gene>
    <name evidence="4" type="ORF">GCM10008106_19900</name>
</gene>
<evidence type="ECO:0000313" key="4">
    <source>
        <dbReference type="EMBL" id="GHB38719.1"/>
    </source>
</evidence>
<feature type="domain" description="GFO/IDH/MocA-like oxidoreductase" evidence="3">
    <location>
        <begin position="176"/>
        <end position="306"/>
    </location>
</feature>
<dbReference type="SUPFAM" id="SSF55347">
    <property type="entry name" value="Glyceraldehyde-3-phosphate dehydrogenase-like, C-terminal domain"/>
    <property type="match status" value="1"/>
</dbReference>
<evidence type="ECO:0000313" key="5">
    <source>
        <dbReference type="Proteomes" id="UP000642809"/>
    </source>
</evidence>
<evidence type="ECO:0000259" key="3">
    <source>
        <dbReference type="Pfam" id="PF22725"/>
    </source>
</evidence>
<reference evidence="4" key="2">
    <citation type="submission" date="2020-09" db="EMBL/GenBank/DDBJ databases">
        <authorList>
            <person name="Sun Q."/>
            <person name="Kim S."/>
        </authorList>
    </citation>
    <scope>NUCLEOTIDE SEQUENCE</scope>
    <source>
        <strain evidence="4">KCTC 23224</strain>
    </source>
</reference>
<dbReference type="InterPro" id="IPR000683">
    <property type="entry name" value="Gfo/Idh/MocA-like_OxRdtase_N"/>
</dbReference>
<dbReference type="Gene3D" id="3.30.360.10">
    <property type="entry name" value="Dihydrodipicolinate Reductase, domain 2"/>
    <property type="match status" value="1"/>
</dbReference>
<evidence type="ECO:0008006" key="6">
    <source>
        <dbReference type="Google" id="ProtNLM"/>
    </source>
</evidence>
<dbReference type="Pfam" id="PF22725">
    <property type="entry name" value="GFO_IDH_MocA_C3"/>
    <property type="match status" value="1"/>
</dbReference>
<sequence>MFHLHLKKRVSLKRRDFIKTSAVLGLASTIPVFAIHKGLQKKYRIGILGYGDRGTGLHAVFNELPDLFEVTAVCDTLDFRLANLKNYADESSVKSYKDYRAMLEDRSIDAIVISTPLYLHFEQAKACLEAGKHVFLEKAMTHTAEQALELQKIATKYSKQTIQIGHQYRYSPLYFKVKDYIRSGYLGKVTQIEVRWDRNTTWRRPVPSPEFERQVNWRMYHEYSGGLAAELLSHQIDFIDWAFETKPQTLFATGGIDYFKDGRETFDNVQVLARYEEAGMVGNFGATCSNAHEGYVFKIRGSKGTVSLFFNDGYFYPEADQLAELQQVDGVSGATKLNWMADKKGIRLIDEPLKDGSFYALTDFYRCMEENALPHSNVMNGGDTAIIVALANESLRDGQIKRLDS</sequence>
<dbReference type="EMBL" id="BMYF01000011">
    <property type="protein sequence ID" value="GHB38719.1"/>
    <property type="molecule type" value="Genomic_DNA"/>
</dbReference>
<dbReference type="Proteomes" id="UP000642809">
    <property type="component" value="Unassembled WGS sequence"/>
</dbReference>
<protein>
    <recommendedName>
        <fullName evidence="6">Tat (Twin-arginine translocation) pathway signal sequence</fullName>
    </recommendedName>
</protein>
<feature type="domain" description="Gfo/Idh/MocA-like oxidoreductase N-terminal" evidence="2">
    <location>
        <begin position="44"/>
        <end position="165"/>
    </location>
</feature>
<dbReference type="SUPFAM" id="SSF51735">
    <property type="entry name" value="NAD(P)-binding Rossmann-fold domains"/>
    <property type="match status" value="1"/>
</dbReference>
<proteinExistence type="predicted"/>
<dbReference type="InterPro" id="IPR055170">
    <property type="entry name" value="GFO_IDH_MocA-like_dom"/>
</dbReference>
<dbReference type="InterPro" id="IPR036291">
    <property type="entry name" value="NAD(P)-bd_dom_sf"/>
</dbReference>
<dbReference type="InterPro" id="IPR050463">
    <property type="entry name" value="Gfo/Idh/MocA_oxidrdct_glycsds"/>
</dbReference>
<organism evidence="4 5">
    <name type="scientific">Mongoliitalea lutea</name>
    <dbReference type="NCBI Taxonomy" id="849756"/>
    <lineage>
        <taxon>Bacteria</taxon>
        <taxon>Pseudomonadati</taxon>
        <taxon>Bacteroidota</taxon>
        <taxon>Cytophagia</taxon>
        <taxon>Cytophagales</taxon>
        <taxon>Cyclobacteriaceae</taxon>
        <taxon>Mongoliitalea</taxon>
    </lineage>
</organism>
<dbReference type="PANTHER" id="PTHR43818">
    <property type="entry name" value="BCDNA.GH03377"/>
    <property type="match status" value="1"/>
</dbReference>
<name>A0A8J3CYP4_9BACT</name>
<dbReference type="PANTHER" id="PTHR43818:SF11">
    <property type="entry name" value="BCDNA.GH03377"/>
    <property type="match status" value="1"/>
</dbReference>